<protein>
    <submittedName>
        <fullName evidence="2">Uncharacterized protein</fullName>
    </submittedName>
</protein>
<name>A0AAD4ZL40_PRUDU</name>
<feature type="compositionally biased region" description="Polar residues" evidence="1">
    <location>
        <begin position="11"/>
        <end position="22"/>
    </location>
</feature>
<reference evidence="2 3" key="1">
    <citation type="journal article" date="2022" name="G3 (Bethesda)">
        <title>Whole-genome sequence and methylome profiling of the almond [Prunus dulcis (Mill.) D.A. Webb] cultivar 'Nonpareil'.</title>
        <authorList>
            <person name="D'Amico-Willman K.M."/>
            <person name="Ouma W.Z."/>
            <person name="Meulia T."/>
            <person name="Sideli G.M."/>
            <person name="Gradziel T.M."/>
            <person name="Fresnedo-Ramirez J."/>
        </authorList>
    </citation>
    <scope>NUCLEOTIDE SEQUENCE [LARGE SCALE GENOMIC DNA]</scope>
    <source>
        <strain evidence="2">Clone GOH B32 T37-40</strain>
    </source>
</reference>
<feature type="region of interest" description="Disordered" evidence="1">
    <location>
        <begin position="1"/>
        <end position="26"/>
    </location>
</feature>
<evidence type="ECO:0000313" key="3">
    <source>
        <dbReference type="Proteomes" id="UP001054821"/>
    </source>
</evidence>
<gene>
    <name evidence="2" type="ORF">L3X38_002484</name>
</gene>
<evidence type="ECO:0000313" key="2">
    <source>
        <dbReference type="EMBL" id="KAI5349596.1"/>
    </source>
</evidence>
<sequence>MDGPTLLPAYGSNQRQSGSPRSQGLVDGSVRMMGFAVVEMRTVRRDAAHSDCKAMMTAQLHADIFKDQ</sequence>
<accession>A0AAD4ZL40</accession>
<dbReference type="Proteomes" id="UP001054821">
    <property type="component" value="Chromosome 1"/>
</dbReference>
<organism evidence="2 3">
    <name type="scientific">Prunus dulcis</name>
    <name type="common">Almond</name>
    <name type="synonym">Amygdalus dulcis</name>
    <dbReference type="NCBI Taxonomy" id="3755"/>
    <lineage>
        <taxon>Eukaryota</taxon>
        <taxon>Viridiplantae</taxon>
        <taxon>Streptophyta</taxon>
        <taxon>Embryophyta</taxon>
        <taxon>Tracheophyta</taxon>
        <taxon>Spermatophyta</taxon>
        <taxon>Magnoliopsida</taxon>
        <taxon>eudicotyledons</taxon>
        <taxon>Gunneridae</taxon>
        <taxon>Pentapetalae</taxon>
        <taxon>rosids</taxon>
        <taxon>fabids</taxon>
        <taxon>Rosales</taxon>
        <taxon>Rosaceae</taxon>
        <taxon>Amygdaloideae</taxon>
        <taxon>Amygdaleae</taxon>
        <taxon>Prunus</taxon>
    </lineage>
</organism>
<dbReference type="EMBL" id="JAJFAZ020000001">
    <property type="protein sequence ID" value="KAI5349596.1"/>
    <property type="molecule type" value="Genomic_DNA"/>
</dbReference>
<dbReference type="AlphaFoldDB" id="A0AAD4ZL40"/>
<keyword evidence="3" id="KW-1185">Reference proteome</keyword>
<evidence type="ECO:0000256" key="1">
    <source>
        <dbReference type="SAM" id="MobiDB-lite"/>
    </source>
</evidence>
<proteinExistence type="predicted"/>
<comment type="caution">
    <text evidence="2">The sequence shown here is derived from an EMBL/GenBank/DDBJ whole genome shotgun (WGS) entry which is preliminary data.</text>
</comment>